<accession>A0A9E7HXT3</accession>
<keyword evidence="6" id="KW-1185">Reference proteome</keyword>
<dbReference type="Pfam" id="PF14309">
    <property type="entry name" value="DUF4378"/>
    <property type="match status" value="1"/>
</dbReference>
<proteinExistence type="predicted"/>
<evidence type="ECO:0000259" key="2">
    <source>
        <dbReference type="Pfam" id="PF12552"/>
    </source>
</evidence>
<dbReference type="EMBL" id="CP097510">
    <property type="protein sequence ID" value="URE38998.1"/>
    <property type="molecule type" value="Genomic_DNA"/>
</dbReference>
<evidence type="ECO:0000256" key="1">
    <source>
        <dbReference type="SAM" id="MobiDB-lite"/>
    </source>
</evidence>
<reference evidence="5" key="1">
    <citation type="submission" date="2022-05" db="EMBL/GenBank/DDBJ databases">
        <title>The Musa troglodytarum L. genome provides insights into the mechanism of non-climacteric behaviour and enrichment of carotenoids.</title>
        <authorList>
            <person name="Wang J."/>
        </authorList>
    </citation>
    <scope>NUCLEOTIDE SEQUENCE</scope>
    <source>
        <tissue evidence="5">Leaf</tissue>
    </source>
</reference>
<dbReference type="AlphaFoldDB" id="A0A9E7HXT3"/>
<feature type="domain" description="DUF3741" evidence="4">
    <location>
        <begin position="198"/>
        <end position="214"/>
    </location>
</feature>
<evidence type="ECO:0000313" key="5">
    <source>
        <dbReference type="EMBL" id="URE38998.1"/>
    </source>
</evidence>
<name>A0A9E7HXT3_9LILI</name>
<feature type="domain" description="DUF3741" evidence="2">
    <location>
        <begin position="290"/>
        <end position="322"/>
    </location>
</feature>
<feature type="region of interest" description="Disordered" evidence="1">
    <location>
        <begin position="475"/>
        <end position="504"/>
    </location>
</feature>
<evidence type="ECO:0008006" key="7">
    <source>
        <dbReference type="Google" id="ProtNLM"/>
    </source>
</evidence>
<dbReference type="InterPro" id="IPR032795">
    <property type="entry name" value="DUF3741-assoc"/>
</dbReference>
<dbReference type="OrthoDB" id="1925259at2759"/>
<feature type="domain" description="DUF4378" evidence="3">
    <location>
        <begin position="927"/>
        <end position="1077"/>
    </location>
</feature>
<dbReference type="Proteomes" id="UP001055439">
    <property type="component" value="Chromosome 8"/>
</dbReference>
<feature type="compositionally biased region" description="Basic and acidic residues" evidence="1">
    <location>
        <begin position="488"/>
        <end position="498"/>
    </location>
</feature>
<sequence length="1136" mass="127103">MADGWGPFYLQSQGRSTPWPRDNGYRKATTTVRINSGCRVGYSSETTSAFGPRYIAARSPIYCTPSLPSQLGFDHLDLDALPLLFPSRASRRPSGEKYYECLAREENATAQQTPPPGGAPPTCCRVRPPPGPGQFHFGRQPNPRDAICSARGDGLSAEENSFALEIRQTSSKKASEMPIKELIDEEVSKEKEIRHPLPSLIARLMGLDTLPSSVRPQRSVDSCCRTTMPMEGNHVHPEDCSQRQSSGEGPEFKDVFEVMEASKNREQQSHSDRRGMLRCQGNEADTDLVRQKVMDTKSLSNNEVLQNSKELNDAFDSNKDLLIGKHRPYVNCAPSSPHRSKITILKPSKGTKDWSDEVWCNSSKIERNHDWCSHMQQEVTGSFKMCPFHLNKCSIDEISGSLSQYSSASRDAGRSGTHVDPARIVILKPSLEKAQMMAEASSFAHEDFLYSSKRGTGIAASRTRVLQYEGRDEHLSHHTQVSNHKVKGSREIATENTRKTRHSISSCTKKNLTSKMNTYPGTEDSFMTPGESKLSHSNAVYQNPDPFGEWSNSFSPSSSYSTEYSSREAHNRLSERWKTTHQFQKMGLIARGSSTLGEMCVQFDRNTPKVIVDMINTKNFSYEKLTSNEVLKSKGCHWVHGADAWRDGSSRFLSKTPPHPVSYNLQFSDRERDGRSCTNMVKDVPGMGASVSSVVKFSKPEVRLMKSPKQQYHNPKLARSVGEETRLRERDIHVNSEELWKKIHVKYFLDKSVLHPAPTDDAIAERNQLANGASIPIDTPWHLTTQMVPKLSAFQVPSENEGLFGHVQNVVIEEKSNDQPQEKLLLCESDMAKPLGSKGLEQPGPSFVLETPSEDGTYSSGWFERLSADLKGKRTTLSSKLRVQLQCLKQESVASSAESDEDCTGDNQVLLRSTVAHREFSDVDDRDFTYLLDVLIESGVRGTDDDKFSHAFYSRGHPVDQNVFDKLEKKYGGVASWPRSERKLLFDLINCTLAGLITPYMDVRSRMTSTTSKIRAPAWDREGLVEAVWQMVVKQRKELHCNQENMLLESGWFGVEYGVDLVGMEMERMLNADLLEELIGYSGEASCSTSCTQCSSCPQKASTQHICISSLPVLPVFSDFAVLVFLRSSFSVPSMC</sequence>
<evidence type="ECO:0000259" key="3">
    <source>
        <dbReference type="Pfam" id="PF14309"/>
    </source>
</evidence>
<evidence type="ECO:0000259" key="4">
    <source>
        <dbReference type="Pfam" id="PF14383"/>
    </source>
</evidence>
<gene>
    <name evidence="5" type="ORF">MUK42_26374</name>
</gene>
<protein>
    <recommendedName>
        <fullName evidence="7">DUF4378 domain-containing protein</fullName>
    </recommendedName>
</protein>
<dbReference type="Pfam" id="PF14383">
    <property type="entry name" value="VARLMGL"/>
    <property type="match status" value="1"/>
</dbReference>
<dbReference type="InterPro" id="IPR022212">
    <property type="entry name" value="DUF3741"/>
</dbReference>
<dbReference type="InterPro" id="IPR025486">
    <property type="entry name" value="DUF4378"/>
</dbReference>
<evidence type="ECO:0000313" key="6">
    <source>
        <dbReference type="Proteomes" id="UP001055439"/>
    </source>
</evidence>
<dbReference type="Pfam" id="PF12552">
    <property type="entry name" value="DUF3741"/>
    <property type="match status" value="1"/>
</dbReference>
<dbReference type="PANTHER" id="PTHR46836:SF8">
    <property type="entry name" value="AFADIN"/>
    <property type="match status" value="1"/>
</dbReference>
<dbReference type="PANTHER" id="PTHR46836">
    <property type="entry name" value="AFADIN"/>
    <property type="match status" value="1"/>
</dbReference>
<organism evidence="5 6">
    <name type="scientific">Musa troglodytarum</name>
    <name type="common">fe'i banana</name>
    <dbReference type="NCBI Taxonomy" id="320322"/>
    <lineage>
        <taxon>Eukaryota</taxon>
        <taxon>Viridiplantae</taxon>
        <taxon>Streptophyta</taxon>
        <taxon>Embryophyta</taxon>
        <taxon>Tracheophyta</taxon>
        <taxon>Spermatophyta</taxon>
        <taxon>Magnoliopsida</taxon>
        <taxon>Liliopsida</taxon>
        <taxon>Zingiberales</taxon>
        <taxon>Musaceae</taxon>
        <taxon>Musa</taxon>
    </lineage>
</organism>